<evidence type="ECO:0000256" key="1">
    <source>
        <dbReference type="SAM" id="MobiDB-lite"/>
    </source>
</evidence>
<reference evidence="3" key="1">
    <citation type="submission" date="2016-01" db="EMBL/GenBank/DDBJ databases">
        <title>Draft genome of Chromobacterium sp. F49.</title>
        <authorList>
            <person name="Hong K.W."/>
        </authorList>
    </citation>
    <scope>NUCLEOTIDE SEQUENCE [LARGE SCALE GENOMIC DNA]</scope>
    <source>
        <strain evidence="3">CN10</strain>
    </source>
</reference>
<organism evidence="2 3">
    <name type="scientific">Crenobacter luteus</name>
    <dbReference type="NCBI Taxonomy" id="1452487"/>
    <lineage>
        <taxon>Bacteria</taxon>
        <taxon>Pseudomonadati</taxon>
        <taxon>Pseudomonadota</taxon>
        <taxon>Betaproteobacteria</taxon>
        <taxon>Neisseriales</taxon>
        <taxon>Neisseriaceae</taxon>
        <taxon>Crenobacter</taxon>
    </lineage>
</organism>
<comment type="caution">
    <text evidence="2">The sequence shown here is derived from an EMBL/GenBank/DDBJ whole genome shotgun (WGS) entry which is preliminary data.</text>
</comment>
<dbReference type="AlphaFoldDB" id="A0A165F2V6"/>
<evidence type="ECO:0000313" key="2">
    <source>
        <dbReference type="EMBL" id="KZE30297.1"/>
    </source>
</evidence>
<dbReference type="STRING" id="1452487.AVW16_12425"/>
<protein>
    <submittedName>
        <fullName evidence="2">Uncharacterized protein</fullName>
    </submittedName>
</protein>
<evidence type="ECO:0000313" key="3">
    <source>
        <dbReference type="Proteomes" id="UP000076625"/>
    </source>
</evidence>
<dbReference type="Proteomes" id="UP000076625">
    <property type="component" value="Unassembled WGS sequence"/>
</dbReference>
<gene>
    <name evidence="2" type="ORF">AVW16_12425</name>
</gene>
<sequence length="102" mass="11114">MFELARESGLTLSQGDYNSQSNRDSRTDAYRVVLPVVGSYAAIRRFCETTLLAIPFASLDEISFKRSTVGSPVLEARLRFTLHLKQASANVGGPASDQDSTS</sequence>
<keyword evidence="3" id="KW-1185">Reference proteome</keyword>
<accession>A0A165F2V6</accession>
<feature type="compositionally biased region" description="Polar residues" evidence="1">
    <location>
        <begin position="10"/>
        <end position="22"/>
    </location>
</feature>
<dbReference type="EMBL" id="LQQU01000028">
    <property type="protein sequence ID" value="KZE30297.1"/>
    <property type="molecule type" value="Genomic_DNA"/>
</dbReference>
<proteinExistence type="predicted"/>
<name>A0A165F2V6_9NEIS</name>
<feature type="region of interest" description="Disordered" evidence="1">
    <location>
        <begin position="1"/>
        <end position="24"/>
    </location>
</feature>